<accession>A0A9D4VL15</accession>
<dbReference type="Proteomes" id="UP001058974">
    <property type="component" value="Chromosome 7"/>
</dbReference>
<organism evidence="2 3">
    <name type="scientific">Pisum sativum</name>
    <name type="common">Garden pea</name>
    <name type="synonym">Lathyrus oleraceus</name>
    <dbReference type="NCBI Taxonomy" id="3888"/>
    <lineage>
        <taxon>Eukaryota</taxon>
        <taxon>Viridiplantae</taxon>
        <taxon>Streptophyta</taxon>
        <taxon>Embryophyta</taxon>
        <taxon>Tracheophyta</taxon>
        <taxon>Spermatophyta</taxon>
        <taxon>Magnoliopsida</taxon>
        <taxon>eudicotyledons</taxon>
        <taxon>Gunneridae</taxon>
        <taxon>Pentapetalae</taxon>
        <taxon>rosids</taxon>
        <taxon>fabids</taxon>
        <taxon>Fabales</taxon>
        <taxon>Fabaceae</taxon>
        <taxon>Papilionoideae</taxon>
        <taxon>50 kb inversion clade</taxon>
        <taxon>NPAAA clade</taxon>
        <taxon>Hologalegina</taxon>
        <taxon>IRL clade</taxon>
        <taxon>Fabeae</taxon>
        <taxon>Lathyrus</taxon>
    </lineage>
</organism>
<protein>
    <submittedName>
        <fullName evidence="2">Uncharacterized protein</fullName>
    </submittedName>
</protein>
<dbReference type="PANTHER" id="PTHR12984:SF6">
    <property type="entry name" value="SCY1-LIKE PROTEIN 2"/>
    <property type="match status" value="1"/>
</dbReference>
<dbReference type="InterPro" id="IPR011989">
    <property type="entry name" value="ARM-like"/>
</dbReference>
<dbReference type="EMBL" id="JAMSHJ010000007">
    <property type="protein sequence ID" value="KAI5385710.1"/>
    <property type="molecule type" value="Genomic_DNA"/>
</dbReference>
<dbReference type="Gramene" id="Psat07G0235000-T1">
    <property type="protein sequence ID" value="KAI5385710.1"/>
    <property type="gene ID" value="KIW84_072350"/>
</dbReference>
<sequence>MKNTLTYLSSDAFSSMLSELVPDLQGMFSLNDSFRPTVMDFTGSQFPRNDTRLRALCFLDYLHERGNIQKSEFLKALSDMWKDLDSRVLRYKVLQPLCAELKNVVIQPMFLPMVLTIAKSQDKNDFEQSTLPALVPVLNTTSGDTMLLLLKHAELIKITQEHLISHGTESRADERAPEFETTEEEHPEVRIPHYLSNPVNLVVTGEFLS</sequence>
<evidence type="ECO:0000256" key="1">
    <source>
        <dbReference type="SAM" id="MobiDB-lite"/>
    </source>
</evidence>
<gene>
    <name evidence="2" type="ORF">KIW84_072350</name>
</gene>
<evidence type="ECO:0000313" key="2">
    <source>
        <dbReference type="EMBL" id="KAI5385710.1"/>
    </source>
</evidence>
<proteinExistence type="predicted"/>
<evidence type="ECO:0000313" key="3">
    <source>
        <dbReference type="Proteomes" id="UP001058974"/>
    </source>
</evidence>
<feature type="region of interest" description="Disordered" evidence="1">
    <location>
        <begin position="166"/>
        <end position="188"/>
    </location>
</feature>
<keyword evidence="3" id="KW-1185">Reference proteome</keyword>
<feature type="compositionally biased region" description="Basic and acidic residues" evidence="1">
    <location>
        <begin position="166"/>
        <end position="178"/>
    </location>
</feature>
<dbReference type="AlphaFoldDB" id="A0A9D4VL15"/>
<dbReference type="Gene3D" id="1.25.10.10">
    <property type="entry name" value="Leucine-rich Repeat Variant"/>
    <property type="match status" value="1"/>
</dbReference>
<name>A0A9D4VL15_PEA</name>
<dbReference type="PANTHER" id="PTHR12984">
    <property type="entry name" value="SCY1-RELATED S/T PROTEIN KINASE-LIKE"/>
    <property type="match status" value="1"/>
</dbReference>
<comment type="caution">
    <text evidence="2">The sequence shown here is derived from an EMBL/GenBank/DDBJ whole genome shotgun (WGS) entry which is preliminary data.</text>
</comment>
<dbReference type="InterPro" id="IPR051177">
    <property type="entry name" value="CIK-Related_Protein"/>
</dbReference>
<reference evidence="2 3" key="1">
    <citation type="journal article" date="2022" name="Nat. Genet.">
        <title>Improved pea reference genome and pan-genome highlight genomic features and evolutionary characteristics.</title>
        <authorList>
            <person name="Yang T."/>
            <person name="Liu R."/>
            <person name="Luo Y."/>
            <person name="Hu S."/>
            <person name="Wang D."/>
            <person name="Wang C."/>
            <person name="Pandey M.K."/>
            <person name="Ge S."/>
            <person name="Xu Q."/>
            <person name="Li N."/>
            <person name="Li G."/>
            <person name="Huang Y."/>
            <person name="Saxena R.K."/>
            <person name="Ji Y."/>
            <person name="Li M."/>
            <person name="Yan X."/>
            <person name="He Y."/>
            <person name="Liu Y."/>
            <person name="Wang X."/>
            <person name="Xiang C."/>
            <person name="Varshney R.K."/>
            <person name="Ding H."/>
            <person name="Gao S."/>
            <person name="Zong X."/>
        </authorList>
    </citation>
    <scope>NUCLEOTIDE SEQUENCE [LARGE SCALE GENOMIC DNA]</scope>
    <source>
        <strain evidence="2 3">cv. Zhongwan 6</strain>
    </source>
</reference>